<accession>A0A1X0NKI4</accession>
<evidence type="ECO:0000256" key="5">
    <source>
        <dbReference type="ARBA" id="ARBA00022840"/>
    </source>
</evidence>
<feature type="transmembrane region" description="Helical" evidence="8">
    <location>
        <begin position="472"/>
        <end position="492"/>
    </location>
</feature>
<dbReference type="Proteomes" id="UP000192257">
    <property type="component" value="Unassembled WGS sequence"/>
</dbReference>
<dbReference type="GO" id="GO:0140359">
    <property type="term" value="F:ABC-type transporter activity"/>
    <property type="evidence" value="ECO:0007669"/>
    <property type="project" value="InterPro"/>
</dbReference>
<protein>
    <submittedName>
        <fullName evidence="10">ATP-binding protein cassette protein</fullName>
    </submittedName>
</protein>
<dbReference type="GeneID" id="39989249"/>
<dbReference type="PROSITE" id="PS50893">
    <property type="entry name" value="ABC_TRANSPORTER_2"/>
    <property type="match status" value="1"/>
</dbReference>
<dbReference type="AlphaFoldDB" id="A0A1X0NKI4"/>
<reference evidence="10 11" key="1">
    <citation type="submission" date="2017-03" db="EMBL/GenBank/DDBJ databases">
        <title>An alternative strategy for trypanosome survival in the mammalian bloodstream revealed through genome and transcriptome analysis of the ubiquitous bovine parasite Trypanosoma (Megatrypanum) theileri.</title>
        <authorList>
            <person name="Kelly S."/>
            <person name="Ivens A."/>
            <person name="Mott A."/>
            <person name="O'Neill E."/>
            <person name="Emms D."/>
            <person name="Macleod O."/>
            <person name="Voorheis P."/>
            <person name="Matthews J."/>
            <person name="Matthews K."/>
            <person name="Carrington M."/>
        </authorList>
    </citation>
    <scope>NUCLEOTIDE SEQUENCE [LARGE SCALE GENOMIC DNA]</scope>
    <source>
        <strain evidence="10">Edinburgh</strain>
    </source>
</reference>
<organism evidence="10 11">
    <name type="scientific">Trypanosoma theileri</name>
    <dbReference type="NCBI Taxonomy" id="67003"/>
    <lineage>
        <taxon>Eukaryota</taxon>
        <taxon>Discoba</taxon>
        <taxon>Euglenozoa</taxon>
        <taxon>Kinetoplastea</taxon>
        <taxon>Metakinetoplastina</taxon>
        <taxon>Trypanosomatida</taxon>
        <taxon>Trypanosomatidae</taxon>
        <taxon>Trypanosoma</taxon>
    </lineage>
</organism>
<dbReference type="Pfam" id="PF00005">
    <property type="entry name" value="ABC_tran"/>
    <property type="match status" value="1"/>
</dbReference>
<dbReference type="PANTHER" id="PTHR48041">
    <property type="entry name" value="ABC TRANSPORTER G FAMILY MEMBER 28"/>
    <property type="match status" value="1"/>
</dbReference>
<dbReference type="SMART" id="SM00382">
    <property type="entry name" value="AAA"/>
    <property type="match status" value="1"/>
</dbReference>
<evidence type="ECO:0000256" key="8">
    <source>
        <dbReference type="SAM" id="Phobius"/>
    </source>
</evidence>
<dbReference type="InterPro" id="IPR050352">
    <property type="entry name" value="ABCG_transporters"/>
</dbReference>
<evidence type="ECO:0000256" key="4">
    <source>
        <dbReference type="ARBA" id="ARBA00022741"/>
    </source>
</evidence>
<gene>
    <name evidence="10" type="ORF">TM35_000371690</name>
</gene>
<evidence type="ECO:0000256" key="7">
    <source>
        <dbReference type="ARBA" id="ARBA00023136"/>
    </source>
</evidence>
<dbReference type="PANTHER" id="PTHR48041:SF139">
    <property type="entry name" value="PROTEIN SCARLET"/>
    <property type="match status" value="1"/>
</dbReference>
<feature type="transmembrane region" description="Helical" evidence="8">
    <location>
        <begin position="395"/>
        <end position="416"/>
    </location>
</feature>
<dbReference type="InterPro" id="IPR003439">
    <property type="entry name" value="ABC_transporter-like_ATP-bd"/>
</dbReference>
<evidence type="ECO:0000256" key="1">
    <source>
        <dbReference type="ARBA" id="ARBA00004141"/>
    </source>
</evidence>
<keyword evidence="5 10" id="KW-0067">ATP-binding</keyword>
<dbReference type="Pfam" id="PF19055">
    <property type="entry name" value="ABC2_membrane_7"/>
    <property type="match status" value="1"/>
</dbReference>
<evidence type="ECO:0000259" key="9">
    <source>
        <dbReference type="PROSITE" id="PS50893"/>
    </source>
</evidence>
<feature type="transmembrane region" description="Helical" evidence="8">
    <location>
        <begin position="504"/>
        <end position="522"/>
    </location>
</feature>
<comment type="subcellular location">
    <subcellularLocation>
        <location evidence="1">Membrane</location>
        <topology evidence="1">Multi-pass membrane protein</topology>
    </subcellularLocation>
</comment>
<dbReference type="InterPro" id="IPR027417">
    <property type="entry name" value="P-loop_NTPase"/>
</dbReference>
<dbReference type="STRING" id="67003.A0A1X0NKI4"/>
<feature type="transmembrane region" description="Helical" evidence="8">
    <location>
        <begin position="359"/>
        <end position="380"/>
    </location>
</feature>
<dbReference type="GO" id="GO:0016020">
    <property type="term" value="C:membrane"/>
    <property type="evidence" value="ECO:0007669"/>
    <property type="project" value="UniProtKB-SubCell"/>
</dbReference>
<keyword evidence="6 8" id="KW-1133">Transmembrane helix</keyword>
<keyword evidence="7 8" id="KW-0472">Membrane</keyword>
<comment type="caution">
    <text evidence="10">The sequence shown here is derived from an EMBL/GenBank/DDBJ whole genome shotgun (WGS) entry which is preliminary data.</text>
</comment>
<sequence length="615" mass="67619">MSVQEPLLLRVPSVLTFRRVTYTIDGGREVLRGVSGHVRGGELLAVLGPSGAGKSTLLDILAQRPKSGKCGGDIRLNGRPIEQGSFRRISAYVQQEDLLQSYLTVRESIFYAAQLRTPPHLTKEQLNARTQNIMSLLRIDGVQDTLIGSEVMRGISGGEKKRCAIAIELVAAPSLLFLDEPTTGLDTFTALHLLTILKDLAAQGVAVVFSIHQPRSGIFRLFDQVLLLNSDGEEAYFGPATEALPFLASIGITPSEPDNPADFLLDTVSAIPPDVQERTDWLQRYKISAASANGTVIAEAFRTTIMNNVERDIDDIVTTYDIDGAMQPLAKTSPYFRGMFTQIRVVATRAVLNKIRDPIATFAAVIAAIFFAVLIGSVYFKVGLSESSVRNRMGLLFYVVMNTTFSSLGSLGLLMLERAIFVREHRNGMYRAFAYLVGKIVQDVPISVLTNLIFNAIVYFMVGLQSRADKFFIFYFICTLVMLNSYALCLFISNISKNIQVANIVAPLVFVLYLLPSGGVLMDVDSLPIAWRWIKYISFVRYGLAALVVNEFDGLVINCPPNTTTCISDGNMYAELQGFNKNDLWCYVGAIAGGVGIYLLLAYIALLFLRTGEGK</sequence>
<dbReference type="SUPFAM" id="SSF52540">
    <property type="entry name" value="P-loop containing nucleoside triphosphate hydrolases"/>
    <property type="match status" value="1"/>
</dbReference>
<dbReference type="GO" id="GO:0005524">
    <property type="term" value="F:ATP binding"/>
    <property type="evidence" value="ECO:0007669"/>
    <property type="project" value="UniProtKB-KW"/>
</dbReference>
<name>A0A1X0NKI4_9TRYP</name>
<evidence type="ECO:0000313" key="10">
    <source>
        <dbReference type="EMBL" id="ORC85196.1"/>
    </source>
</evidence>
<dbReference type="RefSeq" id="XP_028879262.1">
    <property type="nucleotide sequence ID" value="XM_029029469.1"/>
</dbReference>
<keyword evidence="4" id="KW-0547">Nucleotide-binding</keyword>
<feature type="transmembrane region" description="Helical" evidence="8">
    <location>
        <begin position="436"/>
        <end position="460"/>
    </location>
</feature>
<dbReference type="InterPro" id="IPR003593">
    <property type="entry name" value="AAA+_ATPase"/>
</dbReference>
<dbReference type="CDD" id="cd03213">
    <property type="entry name" value="ABCG_EPDR"/>
    <property type="match status" value="1"/>
</dbReference>
<dbReference type="GO" id="GO:0016887">
    <property type="term" value="F:ATP hydrolysis activity"/>
    <property type="evidence" value="ECO:0007669"/>
    <property type="project" value="InterPro"/>
</dbReference>
<feature type="domain" description="ABC transporter" evidence="9">
    <location>
        <begin position="15"/>
        <end position="256"/>
    </location>
</feature>
<keyword evidence="11" id="KW-1185">Reference proteome</keyword>
<evidence type="ECO:0000313" key="11">
    <source>
        <dbReference type="Proteomes" id="UP000192257"/>
    </source>
</evidence>
<dbReference type="Gene3D" id="3.40.50.300">
    <property type="entry name" value="P-loop containing nucleotide triphosphate hydrolases"/>
    <property type="match status" value="1"/>
</dbReference>
<evidence type="ECO:0000256" key="2">
    <source>
        <dbReference type="ARBA" id="ARBA00022448"/>
    </source>
</evidence>
<dbReference type="InterPro" id="IPR013525">
    <property type="entry name" value="ABC2_TM"/>
</dbReference>
<evidence type="ECO:0000256" key="6">
    <source>
        <dbReference type="ARBA" id="ARBA00022989"/>
    </source>
</evidence>
<dbReference type="EMBL" id="NBCO01000037">
    <property type="protein sequence ID" value="ORC85196.1"/>
    <property type="molecule type" value="Genomic_DNA"/>
</dbReference>
<dbReference type="VEuPathDB" id="TriTrypDB:TM35_000371690"/>
<dbReference type="InterPro" id="IPR043926">
    <property type="entry name" value="ABCG_dom"/>
</dbReference>
<keyword evidence="2" id="KW-0813">Transport</keyword>
<dbReference type="Pfam" id="PF01061">
    <property type="entry name" value="ABC2_membrane"/>
    <property type="match status" value="1"/>
</dbReference>
<keyword evidence="3 8" id="KW-0812">Transmembrane</keyword>
<dbReference type="OrthoDB" id="184675at2759"/>
<evidence type="ECO:0000256" key="3">
    <source>
        <dbReference type="ARBA" id="ARBA00022692"/>
    </source>
</evidence>
<proteinExistence type="predicted"/>
<feature type="transmembrane region" description="Helical" evidence="8">
    <location>
        <begin position="587"/>
        <end position="609"/>
    </location>
</feature>